<organism evidence="1 2">
    <name type="scientific">Durusdinium trenchii</name>
    <dbReference type="NCBI Taxonomy" id="1381693"/>
    <lineage>
        <taxon>Eukaryota</taxon>
        <taxon>Sar</taxon>
        <taxon>Alveolata</taxon>
        <taxon>Dinophyceae</taxon>
        <taxon>Suessiales</taxon>
        <taxon>Symbiodiniaceae</taxon>
        <taxon>Durusdinium</taxon>
    </lineage>
</organism>
<name>A0ABP0QCF6_9DINO</name>
<proteinExistence type="predicted"/>
<reference evidence="1 2" key="1">
    <citation type="submission" date="2024-02" db="EMBL/GenBank/DDBJ databases">
        <authorList>
            <person name="Chen Y."/>
            <person name="Shah S."/>
            <person name="Dougan E. K."/>
            <person name="Thang M."/>
            <person name="Chan C."/>
        </authorList>
    </citation>
    <scope>NUCLEOTIDE SEQUENCE [LARGE SCALE GENOMIC DNA]</scope>
</reference>
<dbReference type="EMBL" id="CAXAMN010024309">
    <property type="protein sequence ID" value="CAK9085550.1"/>
    <property type="molecule type" value="Genomic_DNA"/>
</dbReference>
<keyword evidence="2" id="KW-1185">Reference proteome</keyword>
<evidence type="ECO:0008006" key="3">
    <source>
        <dbReference type="Google" id="ProtNLM"/>
    </source>
</evidence>
<dbReference type="Proteomes" id="UP001642484">
    <property type="component" value="Unassembled WGS sequence"/>
</dbReference>
<accession>A0ABP0QCF6</accession>
<evidence type="ECO:0000313" key="1">
    <source>
        <dbReference type="EMBL" id="CAK9085550.1"/>
    </source>
</evidence>
<protein>
    <recommendedName>
        <fullName evidence="3">Secreted protein</fullName>
    </recommendedName>
</protein>
<evidence type="ECO:0000313" key="2">
    <source>
        <dbReference type="Proteomes" id="UP001642484"/>
    </source>
</evidence>
<sequence length="124" mass="13460">MEVHIFSVSCLLVMGSFIRKLPVIRSARSKIPGYTVVGKTSIRNRFRLRSSAEDEGTLDPFSLWTSLLSQGWPALQCLSFCCSFLFGEGKYLAGPAPAKQRTKASGSTLAISLPPSAFGCLRGK</sequence>
<gene>
    <name evidence="1" type="ORF">CCMP2556_LOCUS41533</name>
</gene>
<comment type="caution">
    <text evidence="1">The sequence shown here is derived from an EMBL/GenBank/DDBJ whole genome shotgun (WGS) entry which is preliminary data.</text>
</comment>